<comment type="caution">
    <text evidence="3">The sequence shown here is derived from an EMBL/GenBank/DDBJ whole genome shotgun (WGS) entry which is preliminary data.</text>
</comment>
<evidence type="ECO:0000259" key="2">
    <source>
        <dbReference type="Pfam" id="PF16862"/>
    </source>
</evidence>
<protein>
    <recommendedName>
        <fullName evidence="2">Beta-glucuronidase C-terminal domain-containing protein</fullName>
    </recommendedName>
</protein>
<keyword evidence="4" id="KW-1185">Reference proteome</keyword>
<keyword evidence="1" id="KW-0732">Signal</keyword>
<dbReference type="Pfam" id="PF16862">
    <property type="entry name" value="Glyco_hydro_79C"/>
    <property type="match status" value="1"/>
</dbReference>
<dbReference type="Gene3D" id="2.60.40.1180">
    <property type="entry name" value="Golgi alpha-mannosidase II"/>
    <property type="match status" value="1"/>
</dbReference>
<evidence type="ECO:0000313" key="4">
    <source>
        <dbReference type="Proteomes" id="UP001305779"/>
    </source>
</evidence>
<dbReference type="EMBL" id="JAXOVC010000006">
    <property type="protein sequence ID" value="KAK4500543.1"/>
    <property type="molecule type" value="Genomic_DNA"/>
</dbReference>
<feature type="chain" id="PRO_5045082145" description="Beta-glucuronidase C-terminal domain-containing protein" evidence="1">
    <location>
        <begin position="24"/>
        <end position="513"/>
    </location>
</feature>
<dbReference type="InterPro" id="IPR013780">
    <property type="entry name" value="Glyco_hydro_b"/>
</dbReference>
<dbReference type="Gene3D" id="3.20.20.80">
    <property type="entry name" value="Glycosidases"/>
    <property type="match status" value="1"/>
</dbReference>
<dbReference type="SUPFAM" id="SSF51445">
    <property type="entry name" value="(Trans)glycosidases"/>
    <property type="match status" value="1"/>
</dbReference>
<evidence type="ECO:0000313" key="3">
    <source>
        <dbReference type="EMBL" id="KAK4500543.1"/>
    </source>
</evidence>
<feature type="domain" description="Beta-glucuronidase C-terminal" evidence="2">
    <location>
        <begin position="404"/>
        <end position="508"/>
    </location>
</feature>
<sequence>MKPPLLPLLAISALAQNTTLTLSARKTLPSTASPPVDKSFLGLMVETTSWWQYGIQPLSLTLIQNLVNRTNAPVIIRVGGTSGDSVKYNGSQLTGNIWPFKDNDVDGLLAPVTLGVNFTDALEKVEGVRYIIQVPLANTTVENTVNFTKAMLEHIPPEKFEAIEIGNEPNLYDGQCLRSKDNCRRKKPYTPEEYVGELQIYTTAIVEEVPNLPDGDIFHVGSLADSSQWSAEDLYNAELGKVSRIKAFSQHYYQDSISHYPTLRGIYLNHSGSVLHKTDERPQQNLDYFRSANITTPIVISEAGSSLGSRSEFERTIDAVLGSALWELDWVLLAMSKGIARVNMNQCNGCNFAGFWANGPGGVFTQYYGLMFLADWLGIGSDSRSGDFQVASLYSDDNPSISPYAAFVDGKLDRLAVIDLTEWNTTETTPKPQRAFQIGVGSGVKSAELRRLTGQGTNSTNTDGDITYAGTQWTVDSPGGYKVGEETESVDLSGGSVSFELKASEAVLVTLHR</sequence>
<name>A0ABR0EHJ5_ZASCE</name>
<dbReference type="InterPro" id="IPR031728">
    <property type="entry name" value="GlcAase_C"/>
</dbReference>
<feature type="signal peptide" evidence="1">
    <location>
        <begin position="1"/>
        <end position="23"/>
    </location>
</feature>
<dbReference type="InterPro" id="IPR052974">
    <property type="entry name" value="GH79_Enzymes"/>
</dbReference>
<reference evidence="3 4" key="1">
    <citation type="journal article" date="2023" name="G3 (Bethesda)">
        <title>A chromosome-level genome assembly of Zasmidium syzygii isolated from banana leaves.</title>
        <authorList>
            <person name="van Westerhoven A.C."/>
            <person name="Mehrabi R."/>
            <person name="Talebi R."/>
            <person name="Steentjes M.B.F."/>
            <person name="Corcolon B."/>
            <person name="Chong P.A."/>
            <person name="Kema G.H.J."/>
            <person name="Seidl M.F."/>
        </authorList>
    </citation>
    <scope>NUCLEOTIDE SEQUENCE [LARGE SCALE GENOMIC DNA]</scope>
    <source>
        <strain evidence="3 4">P124</strain>
    </source>
</reference>
<accession>A0ABR0EHJ5</accession>
<dbReference type="Proteomes" id="UP001305779">
    <property type="component" value="Unassembled WGS sequence"/>
</dbReference>
<organism evidence="3 4">
    <name type="scientific">Zasmidium cellare</name>
    <name type="common">Wine cellar mold</name>
    <name type="synonym">Racodium cellare</name>
    <dbReference type="NCBI Taxonomy" id="395010"/>
    <lineage>
        <taxon>Eukaryota</taxon>
        <taxon>Fungi</taxon>
        <taxon>Dikarya</taxon>
        <taxon>Ascomycota</taxon>
        <taxon>Pezizomycotina</taxon>
        <taxon>Dothideomycetes</taxon>
        <taxon>Dothideomycetidae</taxon>
        <taxon>Mycosphaerellales</taxon>
        <taxon>Mycosphaerellaceae</taxon>
        <taxon>Zasmidium</taxon>
    </lineage>
</organism>
<dbReference type="PANTHER" id="PTHR36183">
    <property type="entry name" value="BETA-GLUCURONIDASE"/>
    <property type="match status" value="1"/>
</dbReference>
<gene>
    <name evidence="3" type="ORF">PRZ48_008732</name>
</gene>
<dbReference type="PANTHER" id="PTHR36183:SF2">
    <property type="entry name" value="BETA-GLUCURONIDASE C-TERMINAL DOMAIN-CONTAINING PROTEIN"/>
    <property type="match status" value="1"/>
</dbReference>
<dbReference type="InterPro" id="IPR017853">
    <property type="entry name" value="GH"/>
</dbReference>
<proteinExistence type="predicted"/>
<evidence type="ECO:0000256" key="1">
    <source>
        <dbReference type="SAM" id="SignalP"/>
    </source>
</evidence>